<dbReference type="PANTHER" id="PTHR23044:SF61">
    <property type="entry name" value="3'-5' EXORIBONUCLEASE 1-RELATED"/>
    <property type="match status" value="1"/>
</dbReference>
<keyword evidence="3 7" id="KW-0863">Zinc-finger</keyword>
<feature type="domain" description="GRF-type" evidence="9">
    <location>
        <begin position="438"/>
        <end position="481"/>
    </location>
</feature>
<name>A0ABD0VQK8_DENTH</name>
<evidence type="ECO:0000256" key="2">
    <source>
        <dbReference type="ARBA" id="ARBA00022723"/>
    </source>
</evidence>
<gene>
    <name evidence="10" type="ORF">M5K25_003200</name>
</gene>
<dbReference type="FunFam" id="3.30.420.10:FF:000068">
    <property type="entry name" value="Exonuclease domain-containing protein 1"/>
    <property type="match status" value="1"/>
</dbReference>
<reference evidence="10 11" key="1">
    <citation type="journal article" date="2024" name="Plant Biotechnol. J.">
        <title>Dendrobium thyrsiflorum genome and its molecular insights into genes involved in important horticultural traits.</title>
        <authorList>
            <person name="Chen B."/>
            <person name="Wang J.Y."/>
            <person name="Zheng P.J."/>
            <person name="Li K.L."/>
            <person name="Liang Y.M."/>
            <person name="Chen X.F."/>
            <person name="Zhang C."/>
            <person name="Zhao X."/>
            <person name="He X."/>
            <person name="Zhang G.Q."/>
            <person name="Liu Z.J."/>
            <person name="Xu Q."/>
        </authorList>
    </citation>
    <scope>NUCLEOTIDE SEQUENCE [LARGE SCALE GENOMIC DNA]</scope>
    <source>
        <strain evidence="10">GZMU011</strain>
    </source>
</reference>
<protein>
    <recommendedName>
        <fullName evidence="9">GRF-type domain-containing protein</fullName>
    </recommendedName>
</protein>
<evidence type="ECO:0000313" key="10">
    <source>
        <dbReference type="EMBL" id="KAL0926943.1"/>
    </source>
</evidence>
<keyword evidence="6" id="KW-0269">Exonuclease</keyword>
<keyword evidence="5" id="KW-0862">Zinc</keyword>
<dbReference type="InterPro" id="IPR051274">
    <property type="entry name" value="3-5_Exoribonuclease"/>
</dbReference>
<keyword evidence="1" id="KW-0540">Nuclease</keyword>
<organism evidence="10 11">
    <name type="scientific">Dendrobium thyrsiflorum</name>
    <name type="common">Pinecone-like raceme dendrobium</name>
    <name type="synonym">Orchid</name>
    <dbReference type="NCBI Taxonomy" id="117978"/>
    <lineage>
        <taxon>Eukaryota</taxon>
        <taxon>Viridiplantae</taxon>
        <taxon>Streptophyta</taxon>
        <taxon>Embryophyta</taxon>
        <taxon>Tracheophyta</taxon>
        <taxon>Spermatophyta</taxon>
        <taxon>Magnoliopsida</taxon>
        <taxon>Liliopsida</taxon>
        <taxon>Asparagales</taxon>
        <taxon>Orchidaceae</taxon>
        <taxon>Epidendroideae</taxon>
        <taxon>Malaxideae</taxon>
        <taxon>Dendrobiinae</taxon>
        <taxon>Dendrobium</taxon>
    </lineage>
</organism>
<dbReference type="InterPro" id="IPR047201">
    <property type="entry name" value="ERI-1_3'hExo-like"/>
</dbReference>
<keyword evidence="4" id="KW-0378">Hydrolase</keyword>
<dbReference type="Gene3D" id="3.30.420.10">
    <property type="entry name" value="Ribonuclease H-like superfamily/Ribonuclease H"/>
    <property type="match status" value="1"/>
</dbReference>
<keyword evidence="2" id="KW-0479">Metal-binding</keyword>
<dbReference type="InterPro" id="IPR036397">
    <property type="entry name" value="RNaseH_sf"/>
</dbReference>
<dbReference type="SMART" id="SM00479">
    <property type="entry name" value="EXOIII"/>
    <property type="match status" value="1"/>
</dbReference>
<dbReference type="GO" id="GO:0008270">
    <property type="term" value="F:zinc ion binding"/>
    <property type="evidence" value="ECO:0007669"/>
    <property type="project" value="UniProtKB-KW"/>
</dbReference>
<keyword evidence="11" id="KW-1185">Reference proteome</keyword>
<dbReference type="InterPro" id="IPR010666">
    <property type="entry name" value="Znf_GRF"/>
</dbReference>
<dbReference type="AlphaFoldDB" id="A0ABD0VQK8"/>
<feature type="region of interest" description="Disordered" evidence="8">
    <location>
        <begin position="24"/>
        <end position="63"/>
    </location>
</feature>
<proteinExistence type="predicted"/>
<dbReference type="SUPFAM" id="SSF53098">
    <property type="entry name" value="Ribonuclease H-like"/>
    <property type="match status" value="1"/>
</dbReference>
<dbReference type="InterPro" id="IPR012337">
    <property type="entry name" value="RNaseH-like_sf"/>
</dbReference>
<dbReference type="Proteomes" id="UP001552299">
    <property type="component" value="Unassembled WGS sequence"/>
</dbReference>
<dbReference type="Pfam" id="PF06839">
    <property type="entry name" value="Zn_ribbon_GRF"/>
    <property type="match status" value="1"/>
</dbReference>
<dbReference type="PROSITE" id="PS51999">
    <property type="entry name" value="ZF_GRF"/>
    <property type="match status" value="1"/>
</dbReference>
<evidence type="ECO:0000313" key="11">
    <source>
        <dbReference type="Proteomes" id="UP001552299"/>
    </source>
</evidence>
<dbReference type="InterPro" id="IPR013520">
    <property type="entry name" value="Ribonucl_H"/>
</dbReference>
<evidence type="ECO:0000256" key="6">
    <source>
        <dbReference type="ARBA" id="ARBA00022839"/>
    </source>
</evidence>
<dbReference type="EMBL" id="JANQDX010000003">
    <property type="protein sequence ID" value="KAL0926943.1"/>
    <property type="molecule type" value="Genomic_DNA"/>
</dbReference>
<evidence type="ECO:0000256" key="5">
    <source>
        <dbReference type="ARBA" id="ARBA00022833"/>
    </source>
</evidence>
<sequence>MIDEEDKGTMQTNIEASLGCLKKKTSDVKSQGSGNASCFKKASDVKSQGSGNAMEDFPETKEDINVPPANFFYSDYSVNREGSRPVHQSQNRPFYQPEVLMWPIIYPGIQMQQQHHMNVFDNHFFPMNSEGFYPAEHKIHYMPYNMFPQGYPHELQFQEFQYFVVIDFEATCEKDKILHPQEIIEFPSVLVNSSTGCQEASFQTYVRPVHHQLLTDFCKELTGIEQIQVDKGVSLSEALLLHDKWLEDEGIKHKNFAVVTWSDWDCRVMLETECRFKGIRKPHYFNQWINLKVPFQEVFGGVRCNLKEAVQRAGLAWEGRAHCGLDDARNTARLLSVLMRQGFRLSITNSLTQHSIERPDRRIDPATTQILKPKEKMAGQALQYLSITNSLTQHSIERPDRRIDPATTQILKPKEKMAGQALQYQPSIEAMKERAIYCFCGVKSIKCVVRKPGPTQGRYFFGCGNWTGSAVCDFFVWEETKKSSDLTSVQKLRISPVLHGAVIRGSNKA</sequence>
<dbReference type="PANTHER" id="PTHR23044">
    <property type="entry name" value="3'-5' EXONUCLEASE ERI1-RELATED"/>
    <property type="match status" value="1"/>
</dbReference>
<dbReference type="Pfam" id="PF00929">
    <property type="entry name" value="RNase_T"/>
    <property type="match status" value="1"/>
</dbReference>
<evidence type="ECO:0000256" key="3">
    <source>
        <dbReference type="ARBA" id="ARBA00022771"/>
    </source>
</evidence>
<evidence type="ECO:0000256" key="7">
    <source>
        <dbReference type="PROSITE-ProRule" id="PRU01343"/>
    </source>
</evidence>
<evidence type="ECO:0000256" key="4">
    <source>
        <dbReference type="ARBA" id="ARBA00022801"/>
    </source>
</evidence>
<evidence type="ECO:0000256" key="8">
    <source>
        <dbReference type="SAM" id="MobiDB-lite"/>
    </source>
</evidence>
<dbReference type="GO" id="GO:0004527">
    <property type="term" value="F:exonuclease activity"/>
    <property type="evidence" value="ECO:0007669"/>
    <property type="project" value="UniProtKB-KW"/>
</dbReference>
<evidence type="ECO:0000259" key="9">
    <source>
        <dbReference type="PROSITE" id="PS51999"/>
    </source>
</evidence>
<comment type="caution">
    <text evidence="10">The sequence shown here is derived from an EMBL/GenBank/DDBJ whole genome shotgun (WGS) entry which is preliminary data.</text>
</comment>
<dbReference type="CDD" id="cd06133">
    <property type="entry name" value="ERI-1_3'hExo_like"/>
    <property type="match status" value="1"/>
</dbReference>
<accession>A0ABD0VQK8</accession>
<evidence type="ECO:0000256" key="1">
    <source>
        <dbReference type="ARBA" id="ARBA00022722"/>
    </source>
</evidence>